<feature type="compositionally biased region" description="Basic residues" evidence="9">
    <location>
        <begin position="324"/>
        <end position="339"/>
    </location>
</feature>
<feature type="compositionally biased region" description="Basic and acidic residues" evidence="9">
    <location>
        <begin position="390"/>
        <end position="417"/>
    </location>
</feature>
<feature type="region of interest" description="Disordered" evidence="9">
    <location>
        <begin position="283"/>
        <end position="454"/>
    </location>
</feature>
<name>A0A9P4IPS9_9PEZI</name>
<comment type="subcellular location">
    <subcellularLocation>
        <location evidence="1 8">Nucleus</location>
    </subcellularLocation>
</comment>
<comment type="similarity">
    <text evidence="2 8">Belongs to the SLD2 family.</text>
</comment>
<evidence type="ECO:0000256" key="7">
    <source>
        <dbReference type="ARBA" id="ARBA00025253"/>
    </source>
</evidence>
<feature type="compositionally biased region" description="Acidic residues" evidence="9">
    <location>
        <begin position="374"/>
        <end position="386"/>
    </location>
</feature>
<evidence type="ECO:0000256" key="3">
    <source>
        <dbReference type="ARBA" id="ARBA00018363"/>
    </source>
</evidence>
<accession>A0A9P4IPS9</accession>
<protein>
    <recommendedName>
        <fullName evidence="3 8">DNA replication regulator SLD2</fullName>
    </recommendedName>
</protein>
<dbReference type="FunFam" id="1.10.10.1460:FF:000001">
    <property type="entry name" value="DNA replication regulator Sld2"/>
    <property type="match status" value="1"/>
</dbReference>
<evidence type="ECO:0000313" key="10">
    <source>
        <dbReference type="EMBL" id="KAF2102317.1"/>
    </source>
</evidence>
<dbReference type="GO" id="GO:1902977">
    <property type="term" value="P:mitotic DNA replication preinitiation complex assembly"/>
    <property type="evidence" value="ECO:0007669"/>
    <property type="project" value="TreeGrafter"/>
</dbReference>
<dbReference type="InterPro" id="IPR040203">
    <property type="entry name" value="Sld2"/>
</dbReference>
<dbReference type="GO" id="GO:0003697">
    <property type="term" value="F:single-stranded DNA binding"/>
    <property type="evidence" value="ECO:0007669"/>
    <property type="project" value="TreeGrafter"/>
</dbReference>
<evidence type="ECO:0000256" key="9">
    <source>
        <dbReference type="SAM" id="MobiDB-lite"/>
    </source>
</evidence>
<keyword evidence="4 8" id="KW-0235">DNA replication</keyword>
<proteinExistence type="inferred from homology"/>
<feature type="compositionally biased region" description="Basic and acidic residues" evidence="9">
    <location>
        <begin position="47"/>
        <end position="56"/>
    </location>
</feature>
<gene>
    <name evidence="10" type="ORF">NA57DRAFT_54233</name>
</gene>
<feature type="compositionally biased region" description="Basic and acidic residues" evidence="9">
    <location>
        <begin position="345"/>
        <end position="357"/>
    </location>
</feature>
<keyword evidence="5 8" id="KW-0539">Nucleus</keyword>
<evidence type="ECO:0000313" key="11">
    <source>
        <dbReference type="Proteomes" id="UP000799772"/>
    </source>
</evidence>
<reference evidence="10" key="1">
    <citation type="journal article" date="2020" name="Stud. Mycol.">
        <title>101 Dothideomycetes genomes: a test case for predicting lifestyles and emergence of pathogens.</title>
        <authorList>
            <person name="Haridas S."/>
            <person name="Albert R."/>
            <person name="Binder M."/>
            <person name="Bloem J."/>
            <person name="Labutti K."/>
            <person name="Salamov A."/>
            <person name="Andreopoulos B."/>
            <person name="Baker S."/>
            <person name="Barry K."/>
            <person name="Bills G."/>
            <person name="Bluhm B."/>
            <person name="Cannon C."/>
            <person name="Castanera R."/>
            <person name="Culley D."/>
            <person name="Daum C."/>
            <person name="Ezra D."/>
            <person name="Gonzalez J."/>
            <person name="Henrissat B."/>
            <person name="Kuo A."/>
            <person name="Liang C."/>
            <person name="Lipzen A."/>
            <person name="Lutzoni F."/>
            <person name="Magnuson J."/>
            <person name="Mondo S."/>
            <person name="Nolan M."/>
            <person name="Ohm R."/>
            <person name="Pangilinan J."/>
            <person name="Park H.-J."/>
            <person name="Ramirez L."/>
            <person name="Alfaro M."/>
            <person name="Sun H."/>
            <person name="Tritt A."/>
            <person name="Yoshinaga Y."/>
            <person name="Zwiers L.-H."/>
            <person name="Turgeon B."/>
            <person name="Goodwin S."/>
            <person name="Spatafora J."/>
            <person name="Crous P."/>
            <person name="Grigoriev I."/>
        </authorList>
    </citation>
    <scope>NUCLEOTIDE SEQUENCE</scope>
    <source>
        <strain evidence="10">CBS 133067</strain>
    </source>
</reference>
<dbReference type="GO" id="GO:0003688">
    <property type="term" value="F:DNA replication origin binding"/>
    <property type="evidence" value="ECO:0007669"/>
    <property type="project" value="TreeGrafter"/>
</dbReference>
<evidence type="ECO:0000256" key="6">
    <source>
        <dbReference type="ARBA" id="ARBA00023306"/>
    </source>
</evidence>
<evidence type="ECO:0000256" key="5">
    <source>
        <dbReference type="ARBA" id="ARBA00023242"/>
    </source>
</evidence>
<dbReference type="GO" id="GO:0031261">
    <property type="term" value="C:DNA replication preinitiation complex"/>
    <property type="evidence" value="ECO:0007669"/>
    <property type="project" value="TreeGrafter"/>
</dbReference>
<dbReference type="PANTHER" id="PTHR28124">
    <property type="entry name" value="DNA REPLICATION REGULATOR SLD2"/>
    <property type="match status" value="1"/>
</dbReference>
<comment type="caution">
    <text evidence="10">The sequence shown here is derived from an EMBL/GenBank/DDBJ whole genome shotgun (WGS) entry which is preliminary data.</text>
</comment>
<dbReference type="AlphaFoldDB" id="A0A9P4IPS9"/>
<dbReference type="InterPro" id="IPR021110">
    <property type="entry name" value="DNA_rep_checkpnt_protein"/>
</dbReference>
<feature type="region of interest" description="Disordered" evidence="9">
    <location>
        <begin position="47"/>
        <end position="146"/>
    </location>
</feature>
<dbReference type="GO" id="GO:0006270">
    <property type="term" value="P:DNA replication initiation"/>
    <property type="evidence" value="ECO:0007669"/>
    <property type="project" value="UniProtKB-UniRule"/>
</dbReference>
<dbReference type="Proteomes" id="UP000799772">
    <property type="component" value="Unassembled WGS sequence"/>
</dbReference>
<evidence type="ECO:0000256" key="2">
    <source>
        <dbReference type="ARBA" id="ARBA00007276"/>
    </source>
</evidence>
<sequence length="454" mass="50953">MPDIKAQLASLKDELKVWEKNFANANGGRKPTKGDIKADPAIAQKYKEYNKLRDPKISQPEQETPKKRKSSSNRFEFETPRRKVSKGSPIPEAKDKENDPAPDGSHFLSPTKSSPVTAIGPTPQKDGAVLGLFDNIPSTTPRKQTRTILSEVTGNIAQTPSRKPAVVDEHTPQIIRKRSRTPISTGKRFLLDTFATPTKRKLDGDDGTPNSSKRLKTPSFLRRCSVTLDTVAEEEQEIAVARPWQRRSFGRSLSSMIQEMRKKEDDQFEDELEVMREMEDGFNPTAATKIGASDGLLLGEESDNKTPITTEGAGGPEKADTARKPFKKKGQKRQTRRVIMRPVRTRPEKKPEARDHNESDEDDYAKPVNATEKDESDYGSFVDDDSASSGDERRREQQSKKTKGKETKEKETKEKEARGKKKINPNATAHANFRSLKIKNKNSKAKGRGRMGRR</sequence>
<dbReference type="Pfam" id="PF11719">
    <property type="entry name" value="Drc1-Sld2"/>
    <property type="match status" value="1"/>
</dbReference>
<dbReference type="GO" id="GO:0000727">
    <property type="term" value="P:double-strand break repair via break-induced replication"/>
    <property type="evidence" value="ECO:0007669"/>
    <property type="project" value="TreeGrafter"/>
</dbReference>
<keyword evidence="11" id="KW-1185">Reference proteome</keyword>
<dbReference type="Gene3D" id="1.10.10.1460">
    <property type="match status" value="1"/>
</dbReference>
<evidence type="ECO:0000256" key="8">
    <source>
        <dbReference type="RuleBase" id="RU367067"/>
    </source>
</evidence>
<dbReference type="EMBL" id="ML978123">
    <property type="protein sequence ID" value="KAF2102317.1"/>
    <property type="molecule type" value="Genomic_DNA"/>
</dbReference>
<keyword evidence="6 8" id="KW-0131">Cell cycle</keyword>
<feature type="compositionally biased region" description="Polar residues" evidence="9">
    <location>
        <begin position="136"/>
        <end position="146"/>
    </location>
</feature>
<evidence type="ECO:0000256" key="1">
    <source>
        <dbReference type="ARBA" id="ARBA00004123"/>
    </source>
</evidence>
<dbReference type="CDD" id="cd22289">
    <property type="entry name" value="RecQL4_SLD2_NTD"/>
    <property type="match status" value="1"/>
</dbReference>
<evidence type="ECO:0000256" key="4">
    <source>
        <dbReference type="ARBA" id="ARBA00022705"/>
    </source>
</evidence>
<dbReference type="PANTHER" id="PTHR28124:SF1">
    <property type="entry name" value="DNA REPLICATION REGULATOR SLD2"/>
    <property type="match status" value="1"/>
</dbReference>
<organism evidence="10 11">
    <name type="scientific">Rhizodiscina lignyota</name>
    <dbReference type="NCBI Taxonomy" id="1504668"/>
    <lineage>
        <taxon>Eukaryota</taxon>
        <taxon>Fungi</taxon>
        <taxon>Dikarya</taxon>
        <taxon>Ascomycota</taxon>
        <taxon>Pezizomycotina</taxon>
        <taxon>Dothideomycetes</taxon>
        <taxon>Pleosporomycetidae</taxon>
        <taxon>Aulographales</taxon>
        <taxon>Rhizodiscinaceae</taxon>
        <taxon>Rhizodiscina</taxon>
    </lineage>
</organism>
<feature type="compositionally biased region" description="Basic residues" evidence="9">
    <location>
        <begin position="436"/>
        <end position="454"/>
    </location>
</feature>
<dbReference type="OrthoDB" id="8775810at2759"/>
<comment type="function">
    <text evidence="7 8">Has a role in the initiation of DNA replication. Required at S-phase checkpoint.</text>
</comment>